<keyword evidence="3" id="KW-1003">Cell membrane</keyword>
<dbReference type="InterPro" id="IPR037185">
    <property type="entry name" value="EmrE-like"/>
</dbReference>
<dbReference type="SUPFAM" id="SSF103481">
    <property type="entry name" value="Multidrug resistance efflux transporter EmrE"/>
    <property type="match status" value="2"/>
</dbReference>
<accession>A0A9Q4HRI1</accession>
<feature type="transmembrane region" description="Helical" evidence="7">
    <location>
        <begin position="250"/>
        <end position="267"/>
    </location>
</feature>
<evidence type="ECO:0000256" key="3">
    <source>
        <dbReference type="ARBA" id="ARBA00022475"/>
    </source>
</evidence>
<keyword evidence="4 7" id="KW-0812">Transmembrane</keyword>
<organism evidence="9 10">
    <name type="scientific">Bacillus halotolerans</name>
    <dbReference type="NCBI Taxonomy" id="260554"/>
    <lineage>
        <taxon>Bacteria</taxon>
        <taxon>Bacillati</taxon>
        <taxon>Bacillota</taxon>
        <taxon>Bacilli</taxon>
        <taxon>Bacillales</taxon>
        <taxon>Bacillaceae</taxon>
        <taxon>Bacillus</taxon>
    </lineage>
</organism>
<dbReference type="PANTHER" id="PTHR32322:SF18">
    <property type="entry name" value="S-ADENOSYLMETHIONINE_S-ADENOSYLHOMOCYSTEINE TRANSPORTER"/>
    <property type="match status" value="1"/>
</dbReference>
<dbReference type="InterPro" id="IPR000620">
    <property type="entry name" value="EamA_dom"/>
</dbReference>
<dbReference type="AlphaFoldDB" id="A0A9Q4HRI1"/>
<evidence type="ECO:0000259" key="8">
    <source>
        <dbReference type="Pfam" id="PF00892"/>
    </source>
</evidence>
<sequence length="306" mass="33840">MSIQRETAGHTAAIVTILIWGTTFVSTKVLLADFTPMEILFYRFLIGFIALILVRPKMIPFKSWRQELLFAGAGLFGVTLYFLLENIALTYTYASNVGMIVSIIPMITAVLAHFLLEGEKLQLTFFIGFAAALIGLLLITFNGNVVLHLKPLGDILAAAAALVFGFYSIFMKKLSAHRYHIIELTQRVFLYGLLFMIPALFLFDFHLDPSRFTTASNALNMLYLGIGASALCFATWNYSVGVLGAVKSSAYIYMVPVITIISSILFLQEKMTWIALLGGALTLLGLYISELKPKAKLMENGCNMDA</sequence>
<comment type="similarity">
    <text evidence="2">Belongs to the EamA transporter family.</text>
</comment>
<feature type="transmembrane region" description="Helical" evidence="7">
    <location>
        <begin position="97"/>
        <end position="116"/>
    </location>
</feature>
<keyword evidence="6 7" id="KW-0472">Membrane</keyword>
<dbReference type="Pfam" id="PF00892">
    <property type="entry name" value="EamA"/>
    <property type="match status" value="2"/>
</dbReference>
<dbReference type="PANTHER" id="PTHR32322">
    <property type="entry name" value="INNER MEMBRANE TRANSPORTER"/>
    <property type="match status" value="1"/>
</dbReference>
<comment type="caution">
    <text evidence="9">The sequence shown here is derived from an EMBL/GenBank/DDBJ whole genome shotgun (WGS) entry which is preliminary data.</text>
</comment>
<evidence type="ECO:0000256" key="2">
    <source>
        <dbReference type="ARBA" id="ARBA00007362"/>
    </source>
</evidence>
<feature type="transmembrane region" description="Helical" evidence="7">
    <location>
        <begin position="123"/>
        <end position="141"/>
    </location>
</feature>
<reference evidence="9" key="1">
    <citation type="submission" date="2022-02" db="EMBL/GenBank/DDBJ databases">
        <title>Crop Bioprotection Bacillus Genome Sequencing.</title>
        <authorList>
            <person name="Dunlap C."/>
        </authorList>
    </citation>
    <scope>NUCLEOTIDE SEQUENCE</scope>
    <source>
        <strain evidence="9">EC49O2N-C10</strain>
    </source>
</reference>
<keyword evidence="5 7" id="KW-1133">Transmembrane helix</keyword>
<feature type="transmembrane region" description="Helical" evidence="7">
    <location>
        <begin position="68"/>
        <end position="91"/>
    </location>
</feature>
<feature type="domain" description="EamA" evidence="8">
    <location>
        <begin position="152"/>
        <end position="288"/>
    </location>
</feature>
<dbReference type="InterPro" id="IPR050638">
    <property type="entry name" value="AA-Vitamin_Transporters"/>
</dbReference>
<name>A0A9Q4HRI1_9BACI</name>
<feature type="transmembrane region" description="Helical" evidence="7">
    <location>
        <begin position="273"/>
        <end position="289"/>
    </location>
</feature>
<protein>
    <submittedName>
        <fullName evidence="9">DMT family transporter</fullName>
    </submittedName>
</protein>
<feature type="transmembrane region" description="Helical" evidence="7">
    <location>
        <begin position="39"/>
        <end position="56"/>
    </location>
</feature>
<dbReference type="EMBL" id="JALAWA010000006">
    <property type="protein sequence ID" value="MCY9185317.1"/>
    <property type="molecule type" value="Genomic_DNA"/>
</dbReference>
<evidence type="ECO:0000256" key="4">
    <source>
        <dbReference type="ARBA" id="ARBA00022692"/>
    </source>
</evidence>
<evidence type="ECO:0000313" key="9">
    <source>
        <dbReference type="EMBL" id="MCY9185317.1"/>
    </source>
</evidence>
<proteinExistence type="inferred from homology"/>
<dbReference type="RefSeq" id="WP_268497036.1">
    <property type="nucleotide sequence ID" value="NZ_JALAVZ010000004.1"/>
</dbReference>
<gene>
    <name evidence="9" type="ORF">MOF03_11750</name>
</gene>
<feature type="domain" description="EamA" evidence="8">
    <location>
        <begin position="9"/>
        <end position="140"/>
    </location>
</feature>
<feature type="transmembrane region" description="Helical" evidence="7">
    <location>
        <begin position="147"/>
        <end position="167"/>
    </location>
</feature>
<comment type="subcellular location">
    <subcellularLocation>
        <location evidence="1">Cell membrane</location>
        <topology evidence="1">Multi-pass membrane protein</topology>
    </subcellularLocation>
</comment>
<evidence type="ECO:0000256" key="5">
    <source>
        <dbReference type="ARBA" id="ARBA00022989"/>
    </source>
</evidence>
<dbReference type="Proteomes" id="UP001073053">
    <property type="component" value="Unassembled WGS sequence"/>
</dbReference>
<feature type="transmembrane region" description="Helical" evidence="7">
    <location>
        <begin position="7"/>
        <end position="27"/>
    </location>
</feature>
<feature type="transmembrane region" description="Helical" evidence="7">
    <location>
        <begin position="219"/>
        <end position="238"/>
    </location>
</feature>
<evidence type="ECO:0000313" key="10">
    <source>
        <dbReference type="Proteomes" id="UP001073053"/>
    </source>
</evidence>
<feature type="transmembrane region" description="Helical" evidence="7">
    <location>
        <begin position="188"/>
        <end position="207"/>
    </location>
</feature>
<evidence type="ECO:0000256" key="7">
    <source>
        <dbReference type="SAM" id="Phobius"/>
    </source>
</evidence>
<evidence type="ECO:0000256" key="1">
    <source>
        <dbReference type="ARBA" id="ARBA00004651"/>
    </source>
</evidence>
<dbReference type="GO" id="GO:0005886">
    <property type="term" value="C:plasma membrane"/>
    <property type="evidence" value="ECO:0007669"/>
    <property type="project" value="UniProtKB-SubCell"/>
</dbReference>
<evidence type="ECO:0000256" key="6">
    <source>
        <dbReference type="ARBA" id="ARBA00023136"/>
    </source>
</evidence>